<organism evidence="3">
    <name type="scientific">Acromyrmex echinatior</name>
    <name type="common">Panamanian leafcutter ant</name>
    <name type="synonym">Acromyrmex octospinosus echinatior</name>
    <dbReference type="NCBI Taxonomy" id="103372"/>
    <lineage>
        <taxon>Eukaryota</taxon>
        <taxon>Metazoa</taxon>
        <taxon>Ecdysozoa</taxon>
        <taxon>Arthropoda</taxon>
        <taxon>Hexapoda</taxon>
        <taxon>Insecta</taxon>
        <taxon>Pterygota</taxon>
        <taxon>Neoptera</taxon>
        <taxon>Endopterygota</taxon>
        <taxon>Hymenoptera</taxon>
        <taxon>Apocrita</taxon>
        <taxon>Aculeata</taxon>
        <taxon>Formicoidea</taxon>
        <taxon>Formicidae</taxon>
        <taxon>Myrmicinae</taxon>
        <taxon>Acromyrmex</taxon>
    </lineage>
</organism>
<keyword evidence="3" id="KW-1185">Reference proteome</keyword>
<dbReference type="Pfam" id="PF26634">
    <property type="entry name" value="DUF8207"/>
    <property type="match status" value="1"/>
</dbReference>
<evidence type="ECO:0000313" key="2">
    <source>
        <dbReference type="EMBL" id="EGI59158.1"/>
    </source>
</evidence>
<dbReference type="PANTHER" id="PTHR35374:SF1">
    <property type="entry name" value="PROTEIN KINASE DOMAIN-CONTAINING PROTEIN"/>
    <property type="match status" value="1"/>
</dbReference>
<reference evidence="2" key="1">
    <citation type="submission" date="2011-02" db="EMBL/GenBank/DDBJ databases">
        <title>The genome of the leaf-cutting ant Acromyrmex echinatior suggests key adaptations to social evolution and fungus farming.</title>
        <authorList>
            <person name="Nygaard S."/>
            <person name="Zhang G."/>
        </authorList>
    </citation>
    <scope>NUCLEOTIDE SEQUENCE</scope>
</reference>
<dbReference type="InterPro" id="IPR058520">
    <property type="entry name" value="DUF8207"/>
</dbReference>
<accession>F4X313</accession>
<dbReference type="InParanoid" id="F4X313"/>
<feature type="domain" description="DUF8207" evidence="1">
    <location>
        <begin position="31"/>
        <end position="111"/>
    </location>
</feature>
<gene>
    <name evidence="2" type="ORF">G5I_12702</name>
</gene>
<protein>
    <recommendedName>
        <fullName evidence="1">DUF8207 domain-containing protein</fullName>
    </recommendedName>
</protein>
<sequence>MTEDSLATKIQNQLQTSEDREALRAGLDPLDELIFGNKRFDVDNVIIDVRYAGTPGLIELIFKRISNDLLYTEGDKHKYKSMLLATNAHQHKHHSQGRVLSNKGYKYKYVTSRR</sequence>
<evidence type="ECO:0000313" key="3">
    <source>
        <dbReference type="Proteomes" id="UP000007755"/>
    </source>
</evidence>
<evidence type="ECO:0000259" key="1">
    <source>
        <dbReference type="Pfam" id="PF26634"/>
    </source>
</evidence>
<dbReference type="EMBL" id="GL888607">
    <property type="protein sequence ID" value="EGI59158.1"/>
    <property type="molecule type" value="Genomic_DNA"/>
</dbReference>
<name>F4X313_ACREC</name>
<dbReference type="Proteomes" id="UP000007755">
    <property type="component" value="Unassembled WGS sequence"/>
</dbReference>
<dbReference type="PANTHER" id="PTHR35374">
    <property type="entry name" value="CYCLIN-DEPENDENT KINASE 11A-LIKE"/>
    <property type="match status" value="1"/>
</dbReference>
<proteinExistence type="predicted"/>
<dbReference type="AlphaFoldDB" id="F4X313"/>